<dbReference type="KEGG" id="chih:GWR21_00170"/>
<dbReference type="AlphaFoldDB" id="A0A6B9Z858"/>
<dbReference type="EMBL" id="CP048113">
    <property type="protein sequence ID" value="QHS58059.1"/>
    <property type="molecule type" value="Genomic_DNA"/>
</dbReference>
<name>A0A6B9Z858_9BACT</name>
<reference evidence="1 2" key="1">
    <citation type="submission" date="2020-01" db="EMBL/GenBank/DDBJ databases">
        <title>Complete genome sequence of Chitinophaga sp. H33E-04 isolated from quinoa roots.</title>
        <authorList>
            <person name="Weon H.-Y."/>
            <person name="Lee S.A."/>
        </authorList>
    </citation>
    <scope>NUCLEOTIDE SEQUENCE [LARGE SCALE GENOMIC DNA]</scope>
    <source>
        <strain evidence="1 2">H33E-04</strain>
    </source>
</reference>
<evidence type="ECO:0000313" key="2">
    <source>
        <dbReference type="Proteomes" id="UP000476411"/>
    </source>
</evidence>
<protein>
    <submittedName>
        <fullName evidence="1">Uncharacterized protein</fullName>
    </submittedName>
</protein>
<proteinExistence type="predicted"/>
<accession>A0A6B9Z858</accession>
<dbReference type="RefSeq" id="WP_162329764.1">
    <property type="nucleotide sequence ID" value="NZ_CP048113.1"/>
</dbReference>
<evidence type="ECO:0000313" key="1">
    <source>
        <dbReference type="EMBL" id="QHS58059.1"/>
    </source>
</evidence>
<gene>
    <name evidence="1" type="ORF">GWR21_00170</name>
</gene>
<dbReference type="Proteomes" id="UP000476411">
    <property type="component" value="Chromosome"/>
</dbReference>
<organism evidence="1 2">
    <name type="scientific">Chitinophaga agri</name>
    <dbReference type="NCBI Taxonomy" id="2703787"/>
    <lineage>
        <taxon>Bacteria</taxon>
        <taxon>Pseudomonadati</taxon>
        <taxon>Bacteroidota</taxon>
        <taxon>Chitinophagia</taxon>
        <taxon>Chitinophagales</taxon>
        <taxon>Chitinophagaceae</taxon>
        <taxon>Chitinophaga</taxon>
    </lineage>
</organism>
<sequence length="77" mass="9442">MQTYKLRKQVKNRGCYAEIVFDIVFLEGSEQELVIEYKAASQWEQMCKAGITIFYDYFRRERRGRLEVIIYEIDWYL</sequence>
<keyword evidence="2" id="KW-1185">Reference proteome</keyword>